<evidence type="ECO:0000313" key="2">
    <source>
        <dbReference type="Proteomes" id="UP000243406"/>
    </source>
</evidence>
<dbReference type="InterPro" id="IPR058944">
    <property type="entry name" value="CntK-like"/>
</dbReference>
<dbReference type="RefSeq" id="WP_079590694.1">
    <property type="nucleotide sequence ID" value="NZ_FUYN01000010.1"/>
</dbReference>
<evidence type="ECO:0000313" key="1">
    <source>
        <dbReference type="EMBL" id="SKB71901.1"/>
    </source>
</evidence>
<dbReference type="EMBL" id="FUYN01000010">
    <property type="protein sequence ID" value="SKB71901.1"/>
    <property type="molecule type" value="Genomic_DNA"/>
</dbReference>
<proteinExistence type="predicted"/>
<dbReference type="OrthoDB" id="9813391at2"/>
<name>A0A1T5DJZ0_9FIRM</name>
<gene>
    <name evidence="1" type="ORF">SAMN02745120_0025</name>
</gene>
<dbReference type="Proteomes" id="UP000243406">
    <property type="component" value="Unassembled WGS sequence"/>
</dbReference>
<accession>A0A1T5DJZ0</accession>
<keyword evidence="2" id="KW-1185">Reference proteome</keyword>
<dbReference type="AlphaFoldDB" id="A0A1T5DJZ0"/>
<reference evidence="2" key="1">
    <citation type="submission" date="2017-02" db="EMBL/GenBank/DDBJ databases">
        <authorList>
            <person name="Varghese N."/>
            <person name="Submissions S."/>
        </authorList>
    </citation>
    <scope>NUCLEOTIDE SEQUENCE [LARGE SCALE GENOMIC DNA]</scope>
    <source>
        <strain evidence="2">ATCC 35199</strain>
    </source>
</reference>
<sequence length="263" mass="29160">MKLNYVKTSPSQNMTILITDYIDSKDYIKVANSVMRYESLYAEQVGFVVPPKHNDSCVGICMAGGEFCGNALLSAAAYSRYKGICLDENFFVSSSGSKDALKCRINVLDLHRFKVFGQVPNPLDILPMDIKVDNNIISGNLVVMNGISHFITDYAVRKEEFDKIMNQLINSVESSALGIIPFKSIDETNFEINPYVFVKNTGSRYFERACGSGSLSLGIHLNNFMGIKQARVHQSGGIIDVEISDKNYISTEVTIISEGTVYI</sequence>
<protein>
    <submittedName>
        <fullName evidence="1">Diaminopimelate epimerase</fullName>
    </submittedName>
</protein>
<dbReference type="Pfam" id="PF26317">
    <property type="entry name" value="CntK_N"/>
    <property type="match status" value="1"/>
</dbReference>
<organism evidence="1 2">
    <name type="scientific">Acetoanaerobium noterae</name>
    <dbReference type="NCBI Taxonomy" id="745369"/>
    <lineage>
        <taxon>Bacteria</taxon>
        <taxon>Bacillati</taxon>
        <taxon>Bacillota</taxon>
        <taxon>Clostridia</taxon>
        <taxon>Peptostreptococcales</taxon>
        <taxon>Filifactoraceae</taxon>
        <taxon>Acetoanaerobium</taxon>
    </lineage>
</organism>